<keyword evidence="3" id="KW-1003">Cell membrane</keyword>
<evidence type="ECO:0000256" key="7">
    <source>
        <dbReference type="RuleBase" id="RU363032"/>
    </source>
</evidence>
<dbReference type="InterPro" id="IPR050809">
    <property type="entry name" value="UgpAE/MalFG_permease"/>
</dbReference>
<dbReference type="CDD" id="cd06261">
    <property type="entry name" value="TM_PBP2"/>
    <property type="match status" value="1"/>
</dbReference>
<feature type="transmembrane region" description="Helical" evidence="7">
    <location>
        <begin position="157"/>
        <end position="181"/>
    </location>
</feature>
<dbReference type="AlphaFoldDB" id="A0A2L0UGP5"/>
<evidence type="ECO:0000256" key="5">
    <source>
        <dbReference type="ARBA" id="ARBA00022989"/>
    </source>
</evidence>
<feature type="domain" description="ABC transmembrane type-1" evidence="8">
    <location>
        <begin position="68"/>
        <end position="283"/>
    </location>
</feature>
<proteinExistence type="inferred from homology"/>
<name>A0A2L0UGP5_9MICC</name>
<evidence type="ECO:0000313" key="10">
    <source>
        <dbReference type="Proteomes" id="UP000239187"/>
    </source>
</evidence>
<comment type="subcellular location">
    <subcellularLocation>
        <location evidence="1 7">Cell membrane</location>
        <topology evidence="1 7">Multi-pass membrane protein</topology>
    </subcellularLocation>
</comment>
<organism evidence="9 10">
    <name type="scientific">Arthrobacter agilis</name>
    <dbReference type="NCBI Taxonomy" id="37921"/>
    <lineage>
        <taxon>Bacteria</taxon>
        <taxon>Bacillati</taxon>
        <taxon>Actinomycetota</taxon>
        <taxon>Actinomycetes</taxon>
        <taxon>Micrococcales</taxon>
        <taxon>Micrococcaceae</taxon>
        <taxon>Arthrobacter</taxon>
    </lineage>
</organism>
<evidence type="ECO:0000313" key="9">
    <source>
        <dbReference type="EMBL" id="AUZ88397.1"/>
    </source>
</evidence>
<dbReference type="Gene3D" id="1.10.3720.10">
    <property type="entry name" value="MetI-like"/>
    <property type="match status" value="1"/>
</dbReference>
<sequence>MQSVLGDKKALVILLGPALLVYSLVMLVPIFWSMGYTFFSGNAISGFTFAGTDNLTRLFTDPEVRTALSFTVRYAVVITVGQIVMGYLLSLMYVFILKKSSNIIRTLVFFPVVLPTVAVALLFQKMFEIAPQNGLVNSLLNGVGIESVDWFGNASSAFWVIVLMDIWRSMGFYAVLLYAGLVDIPEDMLESARLDGATGWRLIRSIVLPLSMPVLLSSIIFSINGTLKVFDSIVALTNGGPGSSTTPLTLYMFRTSFAFGDYGYGSSIALLLTLLCLIVTIFIFRSSRRDLTKD</sequence>
<keyword evidence="2 7" id="KW-0813">Transport</keyword>
<dbReference type="GO" id="GO:0005886">
    <property type="term" value="C:plasma membrane"/>
    <property type="evidence" value="ECO:0007669"/>
    <property type="project" value="UniProtKB-SubCell"/>
</dbReference>
<dbReference type="PANTHER" id="PTHR43227:SF8">
    <property type="entry name" value="DIACETYLCHITOBIOSE UPTAKE SYSTEM PERMEASE PROTEIN DASB"/>
    <property type="match status" value="1"/>
</dbReference>
<feature type="transmembrane region" description="Helical" evidence="7">
    <location>
        <begin position="103"/>
        <end position="123"/>
    </location>
</feature>
<protein>
    <submittedName>
        <fullName evidence="9">Sugar ABC transporter permease</fullName>
    </submittedName>
</protein>
<evidence type="ECO:0000256" key="3">
    <source>
        <dbReference type="ARBA" id="ARBA00022475"/>
    </source>
</evidence>
<dbReference type="Proteomes" id="UP000239187">
    <property type="component" value="Chromosome"/>
</dbReference>
<gene>
    <name evidence="9" type="ORF">CVO76_12690</name>
</gene>
<evidence type="ECO:0000259" key="8">
    <source>
        <dbReference type="PROSITE" id="PS50928"/>
    </source>
</evidence>
<keyword evidence="5 7" id="KW-1133">Transmembrane helix</keyword>
<dbReference type="PROSITE" id="PS50928">
    <property type="entry name" value="ABC_TM1"/>
    <property type="match status" value="1"/>
</dbReference>
<feature type="transmembrane region" description="Helical" evidence="7">
    <location>
        <begin position="202"/>
        <end position="223"/>
    </location>
</feature>
<dbReference type="PANTHER" id="PTHR43227">
    <property type="entry name" value="BLL4140 PROTEIN"/>
    <property type="match status" value="1"/>
</dbReference>
<dbReference type="GO" id="GO:0055085">
    <property type="term" value="P:transmembrane transport"/>
    <property type="evidence" value="ECO:0007669"/>
    <property type="project" value="InterPro"/>
</dbReference>
<reference evidence="9 10" key="1">
    <citation type="submission" date="2017-11" db="EMBL/GenBank/DDBJ databases">
        <title>Draft genome of Arthrobacter agilis strain UMCV2, a plant growth-promoting rhizobacterium and biocontrol capacity of phytopathogenic fungi.</title>
        <authorList>
            <person name="Martinez-Camara R."/>
            <person name="Santoyo G."/>
            <person name="Moreno-Hagelsieb G."/>
            <person name="Valencia-Cantero E."/>
        </authorList>
    </citation>
    <scope>NUCLEOTIDE SEQUENCE [LARGE SCALE GENOMIC DNA]</scope>
    <source>
        <strain evidence="9 10">UMCV2</strain>
    </source>
</reference>
<dbReference type="InterPro" id="IPR000515">
    <property type="entry name" value="MetI-like"/>
</dbReference>
<dbReference type="Pfam" id="PF00528">
    <property type="entry name" value="BPD_transp_1"/>
    <property type="match status" value="1"/>
</dbReference>
<dbReference type="SUPFAM" id="SSF161098">
    <property type="entry name" value="MetI-like"/>
    <property type="match status" value="1"/>
</dbReference>
<feature type="transmembrane region" description="Helical" evidence="7">
    <location>
        <begin position="74"/>
        <end position="96"/>
    </location>
</feature>
<dbReference type="InterPro" id="IPR035906">
    <property type="entry name" value="MetI-like_sf"/>
</dbReference>
<evidence type="ECO:0000256" key="4">
    <source>
        <dbReference type="ARBA" id="ARBA00022692"/>
    </source>
</evidence>
<dbReference type="EMBL" id="CP024915">
    <property type="protein sequence ID" value="AUZ88397.1"/>
    <property type="molecule type" value="Genomic_DNA"/>
</dbReference>
<evidence type="ECO:0000256" key="6">
    <source>
        <dbReference type="ARBA" id="ARBA00023136"/>
    </source>
</evidence>
<feature type="transmembrane region" description="Helical" evidence="7">
    <location>
        <begin position="262"/>
        <end position="284"/>
    </location>
</feature>
<comment type="similarity">
    <text evidence="7">Belongs to the binding-protein-dependent transport system permease family.</text>
</comment>
<dbReference type="RefSeq" id="WP_133080221.1">
    <property type="nucleotide sequence ID" value="NZ_CP024915.1"/>
</dbReference>
<keyword evidence="6 7" id="KW-0472">Membrane</keyword>
<accession>A0A2L0UGP5</accession>
<evidence type="ECO:0000256" key="2">
    <source>
        <dbReference type="ARBA" id="ARBA00022448"/>
    </source>
</evidence>
<evidence type="ECO:0000256" key="1">
    <source>
        <dbReference type="ARBA" id="ARBA00004651"/>
    </source>
</evidence>
<keyword evidence="4 7" id="KW-0812">Transmembrane</keyword>
<feature type="transmembrane region" description="Helical" evidence="7">
    <location>
        <begin position="12"/>
        <end position="32"/>
    </location>
</feature>